<dbReference type="Proteomes" id="UP001243009">
    <property type="component" value="Unassembled WGS sequence"/>
</dbReference>
<sequence length="185" mass="19904">MGLSALFRRKPHERAGFELYGAAVAAARDPWFFGALGVPDTLDGRFDLVGLHAALLIRRLRRDPDPRGAALAQAVFDAMFADMDINLREMGVSDLTVGKRVKRMWEAFHGRAQAYEAALESADAAALAAALHRNVWRAEGEPGEAARRLAAQALRAADALAAQPFDALLKGQARFPAPEEAADAG</sequence>
<gene>
    <name evidence="4" type="ORF">Q7A36_05140</name>
</gene>
<evidence type="ECO:0000313" key="5">
    <source>
        <dbReference type="Proteomes" id="UP001243009"/>
    </source>
</evidence>
<dbReference type="Pfam" id="PF03981">
    <property type="entry name" value="Ubiq_cyt_C_chap"/>
    <property type="match status" value="1"/>
</dbReference>
<comment type="similarity">
    <text evidence="2">Belongs to the UPF0174 family.</text>
</comment>
<dbReference type="EMBL" id="JAUTWS010000004">
    <property type="protein sequence ID" value="MDO9707723.1"/>
    <property type="molecule type" value="Genomic_DNA"/>
</dbReference>
<reference evidence="4 5" key="1">
    <citation type="submission" date="2023-08" db="EMBL/GenBank/DDBJ databases">
        <title>The draft genome sequence of Paracraurococcus sp. LOR1-02.</title>
        <authorList>
            <person name="Kingkaew E."/>
            <person name="Tanasupawat S."/>
        </authorList>
    </citation>
    <scope>NUCLEOTIDE SEQUENCE [LARGE SCALE GENOMIC DNA]</scope>
    <source>
        <strain evidence="4 5">LOR1-02</strain>
    </source>
</reference>
<accession>A0ABT9DUZ3</accession>
<evidence type="ECO:0000313" key="4">
    <source>
        <dbReference type="EMBL" id="MDO9707723.1"/>
    </source>
</evidence>
<dbReference type="PIRSF" id="PIRSF032079">
    <property type="entry name" value="UCP032079"/>
    <property type="match status" value="1"/>
</dbReference>
<organism evidence="4 5">
    <name type="scientific">Paracraurococcus lichenis</name>
    <dbReference type="NCBI Taxonomy" id="3064888"/>
    <lineage>
        <taxon>Bacteria</taxon>
        <taxon>Pseudomonadati</taxon>
        <taxon>Pseudomonadota</taxon>
        <taxon>Alphaproteobacteria</taxon>
        <taxon>Acetobacterales</taxon>
        <taxon>Roseomonadaceae</taxon>
        <taxon>Paracraurococcus</taxon>
    </lineage>
</organism>
<comment type="similarity">
    <text evidence="1">Belongs to the CBP3 family.</text>
</comment>
<feature type="domain" description="Ubiquinol-cytochrome c chaperone" evidence="3">
    <location>
        <begin position="35"/>
        <end position="175"/>
    </location>
</feature>
<name>A0ABT9DUZ3_9PROT</name>
<dbReference type="PANTHER" id="PTHR12184">
    <property type="entry name" value="UBIQUINOL-CYTOCHROME C REDUCTASE COMPLEX ASSEMBLY FACTOR 1 FAMILY MEMBER"/>
    <property type="match status" value="1"/>
</dbReference>
<dbReference type="PANTHER" id="PTHR12184:SF1">
    <property type="entry name" value="UBIQUINOL-CYTOCHROME-C REDUCTASE COMPLEX ASSEMBLY FACTOR 1"/>
    <property type="match status" value="1"/>
</dbReference>
<keyword evidence="5" id="KW-1185">Reference proteome</keyword>
<comment type="caution">
    <text evidence="4">The sequence shown here is derived from an EMBL/GenBank/DDBJ whole genome shotgun (WGS) entry which is preliminary data.</text>
</comment>
<evidence type="ECO:0000259" key="3">
    <source>
        <dbReference type="Pfam" id="PF03981"/>
    </source>
</evidence>
<evidence type="ECO:0000256" key="2">
    <source>
        <dbReference type="ARBA" id="ARBA00006436"/>
    </source>
</evidence>
<dbReference type="RefSeq" id="WP_305102596.1">
    <property type="nucleotide sequence ID" value="NZ_JAUTWS010000004.1"/>
</dbReference>
<dbReference type="InterPro" id="IPR021150">
    <property type="entry name" value="Ubiq_cyt_c_chap"/>
</dbReference>
<dbReference type="InterPro" id="IPR007129">
    <property type="entry name" value="Ubiqinol_cyt_c_chaperone_CPB3"/>
</dbReference>
<proteinExistence type="inferred from homology"/>
<dbReference type="InterPro" id="IPR014569">
    <property type="entry name" value="Ubq_cyt-c_CBP3-rel"/>
</dbReference>
<protein>
    <submittedName>
        <fullName evidence="4">Ubiquinol-cytochrome C chaperone family protein</fullName>
    </submittedName>
</protein>
<evidence type="ECO:0000256" key="1">
    <source>
        <dbReference type="ARBA" id="ARBA00006407"/>
    </source>
</evidence>